<evidence type="ECO:0000259" key="1">
    <source>
        <dbReference type="Pfam" id="PF06439"/>
    </source>
</evidence>
<evidence type="ECO:0000313" key="2">
    <source>
        <dbReference type="EMBL" id="RKN81119.1"/>
    </source>
</evidence>
<comment type="caution">
    <text evidence="2">The sequence shown here is derived from an EMBL/GenBank/DDBJ whole genome shotgun (WGS) entry which is preliminary data.</text>
</comment>
<accession>A0A3B0CAW3</accession>
<dbReference type="OrthoDB" id="259356at2"/>
<dbReference type="Gene3D" id="2.60.120.560">
    <property type="entry name" value="Exo-inulinase, domain 1"/>
    <property type="match status" value="1"/>
</dbReference>
<reference evidence="2 3" key="1">
    <citation type="submission" date="2018-10" db="EMBL/GenBank/DDBJ databases">
        <title>Ulvibacterium marinum gen. nov., sp. nov., a novel marine bacterium of the family Flavobacteriaceae, isolated from a culture of the green alga Ulva prolifera.</title>
        <authorList>
            <person name="Zhang Z."/>
        </authorList>
    </citation>
    <scope>NUCLEOTIDE SEQUENCE [LARGE SCALE GENOMIC DNA]</scope>
    <source>
        <strain evidence="2 3">CCMM003</strain>
    </source>
</reference>
<dbReference type="EMBL" id="RBCJ01000002">
    <property type="protein sequence ID" value="RKN81119.1"/>
    <property type="molecule type" value="Genomic_DNA"/>
</dbReference>
<dbReference type="GO" id="GO:0016787">
    <property type="term" value="F:hydrolase activity"/>
    <property type="evidence" value="ECO:0007669"/>
    <property type="project" value="InterPro"/>
</dbReference>
<organism evidence="2 3">
    <name type="scientific">Ulvibacterium marinum</name>
    <dbReference type="NCBI Taxonomy" id="2419782"/>
    <lineage>
        <taxon>Bacteria</taxon>
        <taxon>Pseudomonadati</taxon>
        <taxon>Bacteroidota</taxon>
        <taxon>Flavobacteriia</taxon>
        <taxon>Flavobacteriales</taxon>
        <taxon>Flavobacteriaceae</taxon>
        <taxon>Ulvibacterium</taxon>
    </lineage>
</organism>
<keyword evidence="3" id="KW-1185">Reference proteome</keyword>
<proteinExistence type="predicted"/>
<protein>
    <submittedName>
        <fullName evidence="2">DUF1080 domain-containing protein</fullName>
    </submittedName>
</protein>
<dbReference type="Proteomes" id="UP000276603">
    <property type="component" value="Unassembled WGS sequence"/>
</dbReference>
<feature type="domain" description="3-keto-alpha-glucoside-1,2-lyase/3-keto-2-hydroxy-glucal hydratase" evidence="1">
    <location>
        <begin position="22"/>
        <end position="220"/>
    </location>
</feature>
<gene>
    <name evidence="2" type="ORF">D7Z94_09245</name>
</gene>
<sequence>MKNFLIICWVLLSTHYGTSQNSISLFNGRDLEGWHIDIPAMDSISDARNPFIVRNGLLVSLGTPGGHLITDDEYENFCLEVEYRFAGKPGNCGVLVFASKPRALYKMFPKSIEVQMMHENAGDFWCIVEDIKVENMLARRGPKKEWGITEGKKRRILNLTDGSENPVGEWNSMRIECLENKIKVWVNGDLVNYGYDATAKRGQIALQAEGSEVEFRKVALTTINKLSE</sequence>
<dbReference type="RefSeq" id="WP_120711276.1">
    <property type="nucleotide sequence ID" value="NZ_RBCJ01000002.1"/>
</dbReference>
<dbReference type="InterPro" id="IPR010496">
    <property type="entry name" value="AL/BT2_dom"/>
</dbReference>
<evidence type="ECO:0000313" key="3">
    <source>
        <dbReference type="Proteomes" id="UP000276603"/>
    </source>
</evidence>
<name>A0A3B0CAW3_9FLAO</name>
<dbReference type="Pfam" id="PF06439">
    <property type="entry name" value="3keto-disac_hyd"/>
    <property type="match status" value="1"/>
</dbReference>
<dbReference type="AlphaFoldDB" id="A0A3B0CAW3"/>